<dbReference type="GO" id="GO:0072344">
    <property type="term" value="P:rescue of stalled ribosome"/>
    <property type="evidence" value="ECO:0007669"/>
    <property type="project" value="TreeGrafter"/>
</dbReference>
<evidence type="ECO:0000259" key="9">
    <source>
        <dbReference type="Pfam" id="PF05670"/>
    </source>
</evidence>
<dbReference type="InterPro" id="IPR041337">
    <property type="entry name" value="hnRNP_Q_AcD"/>
</dbReference>
<proteinExistence type="inferred from homology"/>
<feature type="compositionally biased region" description="Low complexity" evidence="8">
    <location>
        <begin position="704"/>
        <end position="716"/>
    </location>
</feature>
<dbReference type="Pfam" id="PF18360">
    <property type="entry name" value="hnRNP_Q_AcD"/>
    <property type="match status" value="1"/>
</dbReference>
<dbReference type="GO" id="GO:1990112">
    <property type="term" value="C:RQC complex"/>
    <property type="evidence" value="ECO:0007669"/>
    <property type="project" value="TreeGrafter"/>
</dbReference>
<feature type="coiled-coil region" evidence="7">
    <location>
        <begin position="361"/>
        <end position="388"/>
    </location>
</feature>
<name>A0A6U1AHC6_9STRA</name>
<dbReference type="EMBL" id="HBHJ01017743">
    <property type="protein sequence ID" value="CAD9691348.1"/>
    <property type="molecule type" value="Transcribed_RNA"/>
</dbReference>
<feature type="region of interest" description="Disordered" evidence="8">
    <location>
        <begin position="735"/>
        <end position="904"/>
    </location>
</feature>
<evidence type="ECO:0000259" key="10">
    <source>
        <dbReference type="Pfam" id="PF11923"/>
    </source>
</evidence>
<feature type="compositionally biased region" description="Basic residues" evidence="8">
    <location>
        <begin position="892"/>
        <end position="903"/>
    </location>
</feature>
<evidence type="ECO:0000256" key="5">
    <source>
        <dbReference type="ARBA" id="ARBA00023054"/>
    </source>
</evidence>
<dbReference type="InterPro" id="IPR021846">
    <property type="entry name" value="NFACT-C"/>
</dbReference>
<dbReference type="Pfam" id="PF11923">
    <property type="entry name" value="NFACT-C"/>
    <property type="match status" value="1"/>
</dbReference>
<feature type="compositionally biased region" description="Basic and acidic residues" evidence="8">
    <location>
        <begin position="748"/>
        <end position="765"/>
    </location>
</feature>
<feature type="region of interest" description="Disordered" evidence="8">
    <location>
        <begin position="165"/>
        <end position="186"/>
    </location>
</feature>
<evidence type="ECO:0000256" key="2">
    <source>
        <dbReference type="ARBA" id="ARBA00004496"/>
    </source>
</evidence>
<evidence type="ECO:0008006" key="14">
    <source>
        <dbReference type="Google" id="ProtNLM"/>
    </source>
</evidence>
<dbReference type="Gene3D" id="2.30.310.10">
    <property type="entry name" value="ibrinogen binding protein from staphylococcus aureus domain"/>
    <property type="match status" value="1"/>
</dbReference>
<protein>
    <recommendedName>
        <fullName evidence="14">NFACT RNA-binding domain-containing protein</fullName>
    </recommendedName>
</protein>
<dbReference type="CDD" id="cd21039">
    <property type="entry name" value="NURR"/>
    <property type="match status" value="1"/>
</dbReference>
<evidence type="ECO:0000256" key="6">
    <source>
        <dbReference type="ARBA" id="ARBA00023242"/>
    </source>
</evidence>
<keyword evidence="4" id="KW-0963">Cytoplasm</keyword>
<evidence type="ECO:0000256" key="3">
    <source>
        <dbReference type="ARBA" id="ARBA00008318"/>
    </source>
</evidence>
<dbReference type="InterPro" id="IPR051608">
    <property type="entry name" value="RQC_Subunit_NEMF"/>
</dbReference>
<reference evidence="13" key="1">
    <citation type="submission" date="2021-01" db="EMBL/GenBank/DDBJ databases">
        <authorList>
            <person name="Corre E."/>
            <person name="Pelletier E."/>
            <person name="Niang G."/>
            <person name="Scheremetjew M."/>
            <person name="Finn R."/>
            <person name="Kale V."/>
            <person name="Holt S."/>
            <person name="Cochrane G."/>
            <person name="Meng A."/>
            <person name="Brown T."/>
            <person name="Cohen L."/>
        </authorList>
    </citation>
    <scope>NUCLEOTIDE SEQUENCE</scope>
    <source>
        <strain evidence="13">CCMP1243</strain>
    </source>
</reference>
<feature type="domain" description="NFACT protein C-terminal" evidence="10">
    <location>
        <begin position="1107"/>
        <end position="1197"/>
    </location>
</feature>
<feature type="domain" description="Heterogeneous nuclear ribonucleoprotein Q acidic" evidence="11">
    <location>
        <begin position="969"/>
        <end position="1036"/>
    </location>
</feature>
<keyword evidence="5 7" id="KW-0175">Coiled coil</keyword>
<evidence type="ECO:0000259" key="11">
    <source>
        <dbReference type="Pfam" id="PF18360"/>
    </source>
</evidence>
<dbReference type="Pfam" id="PF05670">
    <property type="entry name" value="NFACT-R_1"/>
    <property type="match status" value="1"/>
</dbReference>
<evidence type="ECO:0000256" key="8">
    <source>
        <dbReference type="SAM" id="MobiDB-lite"/>
    </source>
</evidence>
<feature type="region of interest" description="Disordered" evidence="8">
    <location>
        <begin position="1201"/>
        <end position="1232"/>
    </location>
</feature>
<evidence type="ECO:0000256" key="7">
    <source>
        <dbReference type="SAM" id="Coils"/>
    </source>
</evidence>
<accession>A0A6U1AHC6</accession>
<evidence type="ECO:0000313" key="13">
    <source>
        <dbReference type="EMBL" id="CAD9691352.1"/>
    </source>
</evidence>
<feature type="compositionally biased region" description="Gly residues" evidence="8">
    <location>
        <begin position="1217"/>
        <end position="1226"/>
    </location>
</feature>
<feature type="region of interest" description="Disordered" evidence="8">
    <location>
        <begin position="704"/>
        <end position="723"/>
    </location>
</feature>
<dbReference type="PANTHER" id="PTHR15239:SF6">
    <property type="entry name" value="RIBOSOME QUALITY CONTROL COMPLEX SUBUNIT NEMF"/>
    <property type="match status" value="1"/>
</dbReference>
<feature type="compositionally biased region" description="Basic and acidic residues" evidence="8">
    <location>
        <begin position="836"/>
        <end position="847"/>
    </location>
</feature>
<dbReference type="GO" id="GO:0000049">
    <property type="term" value="F:tRNA binding"/>
    <property type="evidence" value="ECO:0007669"/>
    <property type="project" value="TreeGrafter"/>
</dbReference>
<comment type="similarity">
    <text evidence="3">Belongs to the NEMF family.</text>
</comment>
<dbReference type="Pfam" id="PF05833">
    <property type="entry name" value="NFACT_N"/>
    <property type="match status" value="1"/>
</dbReference>
<feature type="compositionally biased region" description="Gly residues" evidence="8">
    <location>
        <begin position="166"/>
        <end position="178"/>
    </location>
</feature>
<evidence type="ECO:0000256" key="4">
    <source>
        <dbReference type="ARBA" id="ARBA00022490"/>
    </source>
</evidence>
<sequence>MVKSRFSAADVRATVRDLRGRVLGMRCVNVYDIDSKTYLFKLANPGTEKVVLLLESGVRFHSTSYARDKADMPSGFSMKLRKHIRAKRLENIAQLGIDRVVDFRFGSGTECHHIILEMYAAGNIILTDHSYSILAVLRSHKFDETASTAVNQLYPIAHATTLAAAAGGGEADGEGGTTGPLTQESSPDSLREFIRAQVAAVSEAGTKSNKARKLTLKQVLMTRGSGMAQYGIDIIQHCILTAGLNPNMKMNADTPLLTTSQAQALVSSIGEGGAVFATLDVPGQPGYIVQSLREASDGKRVPVYEDAVPFTLAQHTAGSGGDASERILEFESYDRAADEYFCKVEEQKLVAAADAAERGIKNRVEKIRANQQQRLDELERTEAATHRKAELTEFLAEDIDKVITVLRSALDSGMAWDELQDYISAQQDLGNPYALMVHALKLTEGKAVVLLEDHEEDMSAAAVAVDIALDRSAHANARDMFAALKVTQKKRAKTAEAATRVVQTAEKQSVEALRQQTMKRQLKAVRKPYWFEKFHWFITSENFLVLAGRDAQQNEQLVKRYLRPGDAYVHADMHGASSCILRNKDPKGLAPLSPVALHEAGCMTVCRSAAWSSKIFANAWWVHASQVSKTAPSGEYLQTGSFMIRGKKNYLSTVPLEMGIALLFRVDDSCLARHMNERREKLTSPSGDDPVDADIADFGVKATAGASGQASSSRSGTMANPGAADDLAASVLHDPHTSTQEKPGAVKQAEHVEEARQGEEQHEPPEGGQEEEEEEVADEERAESQAVQAQDGANDAGVPMAYTPEEGGGTQPPPPPLSEGSQGAAQEGPKAGTQPGERRGISQWERKTMKKKGLTLEQVRALPRPEVPQQSERKVSDAAPAPSETGAGTLPRGKRGKLRKVKRRYADQDEEDLALHRLAVGHDKLVDEESGSGAGENTLDDAQGAARTVASQDIARYLRGDKGDALSGMLPQVREALEALVRQRLVKLEELDTFELTALAALELEQGLQVVAAFGESDLRKAGNKSGMLAGILRRVAREEMAPDHAVPSTSLSVSGASGGGGHATTSMQDRQLSNRAQKKQMEAEVKKMLEDEGFVDAEDDSPAGSYVMDLNRLTGVPHVDDVLLFCIPVCAPYQSLNGYKFRVKLTPGTQKKGKAGKQSMDVFQRSKECTSRERDLIRMVSDNELVHSIIGDVKVSTPGLQAAQNAKRANKKKGKTGGNGGAKGGGGKKKR</sequence>
<dbReference type="GO" id="GO:0005737">
    <property type="term" value="C:cytoplasm"/>
    <property type="evidence" value="ECO:0007669"/>
    <property type="project" value="UniProtKB-SubCell"/>
</dbReference>
<evidence type="ECO:0000313" key="12">
    <source>
        <dbReference type="EMBL" id="CAD9691348.1"/>
    </source>
</evidence>
<organism evidence="13">
    <name type="scientific">Rhizochromulina marina</name>
    <dbReference type="NCBI Taxonomy" id="1034831"/>
    <lineage>
        <taxon>Eukaryota</taxon>
        <taxon>Sar</taxon>
        <taxon>Stramenopiles</taxon>
        <taxon>Ochrophyta</taxon>
        <taxon>Dictyochophyceae</taxon>
        <taxon>Rhizochromulinales</taxon>
        <taxon>Rhizochromulina</taxon>
    </lineage>
</organism>
<evidence type="ECO:0000256" key="1">
    <source>
        <dbReference type="ARBA" id="ARBA00004123"/>
    </source>
</evidence>
<dbReference type="GO" id="GO:0005634">
    <property type="term" value="C:nucleus"/>
    <property type="evidence" value="ECO:0007669"/>
    <property type="project" value="UniProtKB-SubCell"/>
</dbReference>
<feature type="domain" description="NFACT RNA-binding" evidence="9">
    <location>
        <begin position="533"/>
        <end position="646"/>
    </location>
</feature>
<dbReference type="FunFam" id="2.30.310.10:FF:000001">
    <property type="entry name" value="Nuclear export mediator factor Nemf"/>
    <property type="match status" value="1"/>
</dbReference>
<dbReference type="GO" id="GO:0043023">
    <property type="term" value="F:ribosomal large subunit binding"/>
    <property type="evidence" value="ECO:0007669"/>
    <property type="project" value="TreeGrafter"/>
</dbReference>
<dbReference type="GO" id="GO:1990116">
    <property type="term" value="P:ribosome-associated ubiquitin-dependent protein catabolic process"/>
    <property type="evidence" value="ECO:0007669"/>
    <property type="project" value="TreeGrafter"/>
</dbReference>
<dbReference type="AlphaFoldDB" id="A0A6U1AHC6"/>
<dbReference type="EMBL" id="HBHJ01017744">
    <property type="protein sequence ID" value="CAD9691352.1"/>
    <property type="molecule type" value="Transcribed_RNA"/>
</dbReference>
<dbReference type="InterPro" id="IPR008532">
    <property type="entry name" value="NFACT_RNA-bd"/>
</dbReference>
<feature type="region of interest" description="Disordered" evidence="8">
    <location>
        <begin position="1044"/>
        <end position="1072"/>
    </location>
</feature>
<feature type="compositionally biased region" description="Acidic residues" evidence="8">
    <location>
        <begin position="768"/>
        <end position="781"/>
    </location>
</feature>
<comment type="subcellular location">
    <subcellularLocation>
        <location evidence="2">Cytoplasm</location>
    </subcellularLocation>
    <subcellularLocation>
        <location evidence="1">Nucleus</location>
    </subcellularLocation>
</comment>
<keyword evidence="6" id="KW-0539">Nucleus</keyword>
<gene>
    <name evidence="12" type="ORF">RMAR1173_LOCUS11753</name>
    <name evidence="13" type="ORF">RMAR1173_LOCUS11754</name>
</gene>
<dbReference type="PANTHER" id="PTHR15239">
    <property type="entry name" value="NUCLEAR EXPORT MEDIATOR FACTOR NEMF"/>
    <property type="match status" value="1"/>
</dbReference>